<gene>
    <name evidence="1" type="ORF">MOP44_20265</name>
</gene>
<dbReference type="Pfam" id="PF10096">
    <property type="entry name" value="DUF2334"/>
    <property type="match status" value="1"/>
</dbReference>
<organism evidence="1 2">
    <name type="scientific">Occallatibacter riparius</name>
    <dbReference type="NCBI Taxonomy" id="1002689"/>
    <lineage>
        <taxon>Bacteria</taxon>
        <taxon>Pseudomonadati</taxon>
        <taxon>Acidobacteriota</taxon>
        <taxon>Terriglobia</taxon>
        <taxon>Terriglobales</taxon>
        <taxon>Acidobacteriaceae</taxon>
        <taxon>Occallatibacter</taxon>
    </lineage>
</organism>
<dbReference type="Gene3D" id="3.20.20.370">
    <property type="entry name" value="Glycoside hydrolase/deacetylase"/>
    <property type="match status" value="1"/>
</dbReference>
<dbReference type="InterPro" id="IPR018763">
    <property type="entry name" value="DUF2334"/>
</dbReference>
<evidence type="ECO:0000313" key="1">
    <source>
        <dbReference type="EMBL" id="UWZ82892.1"/>
    </source>
</evidence>
<dbReference type="SUPFAM" id="SSF88713">
    <property type="entry name" value="Glycoside hydrolase/deacetylase"/>
    <property type="match status" value="1"/>
</dbReference>
<name>A0A9J7BJ00_9BACT</name>
<dbReference type="KEGG" id="orp:MOP44_20265"/>
<proteinExistence type="predicted"/>
<sequence length="258" mass="29020">MTRIPTPAQYLLRIDDLCPTVHAGRWTRLRAIIDEFKIQPILAIVPDNHDPDLDASPPDPAFWNQMPSMQSAGAAIALHGLNHICDVQGKSLIPLLRTSEFAGAPLDVQRHRIARGLAILRSYGLAPKLFVAPRHGFDRNTLLALREQGIRYISDGFARVPFVRHGVTWIPMQLWSPVARASGLWTLCIHPNTADDASIECLRRFLRVHAQHFTSFDRVILEFDGVSSSIRERAYEIASAARVAIRRRINCLQRQGES</sequence>
<keyword evidence="2" id="KW-1185">Reference proteome</keyword>
<dbReference type="Proteomes" id="UP001059380">
    <property type="component" value="Chromosome"/>
</dbReference>
<dbReference type="EMBL" id="CP093313">
    <property type="protein sequence ID" value="UWZ82892.1"/>
    <property type="molecule type" value="Genomic_DNA"/>
</dbReference>
<dbReference type="AlphaFoldDB" id="A0A9J7BJ00"/>
<dbReference type="InterPro" id="IPR011330">
    <property type="entry name" value="Glyco_hydro/deAcase_b/a-brl"/>
</dbReference>
<accession>A0A9J7BJ00</accession>
<dbReference type="GO" id="GO:0005975">
    <property type="term" value="P:carbohydrate metabolic process"/>
    <property type="evidence" value="ECO:0007669"/>
    <property type="project" value="InterPro"/>
</dbReference>
<dbReference type="RefSeq" id="WP_260792226.1">
    <property type="nucleotide sequence ID" value="NZ_CP093313.1"/>
</dbReference>
<reference evidence="1" key="1">
    <citation type="submission" date="2021-04" db="EMBL/GenBank/DDBJ databases">
        <title>Phylogenetic analysis of Acidobacteriaceae.</title>
        <authorList>
            <person name="Qiu L."/>
            <person name="Zhang Q."/>
        </authorList>
    </citation>
    <scope>NUCLEOTIDE SEQUENCE</scope>
    <source>
        <strain evidence="1">DSM 25168</strain>
    </source>
</reference>
<evidence type="ECO:0000313" key="2">
    <source>
        <dbReference type="Proteomes" id="UP001059380"/>
    </source>
</evidence>
<protein>
    <submittedName>
        <fullName evidence="1">DUF2334 domain-containing protein</fullName>
    </submittedName>
</protein>